<comment type="caution">
    <text evidence="1">The sequence shown here is derived from an EMBL/GenBank/DDBJ whole genome shotgun (WGS) entry which is preliminary data.</text>
</comment>
<gene>
    <name evidence="1" type="ORF">RMSM_01715</name>
</gene>
<dbReference type="RefSeq" id="WP_008693926.1">
    <property type="nucleotide sequence ID" value="NZ_ANOG01000253.1"/>
</dbReference>
<keyword evidence="2" id="KW-1185">Reference proteome</keyword>
<dbReference type="SUPFAM" id="SSF53474">
    <property type="entry name" value="alpha/beta-Hydrolases"/>
    <property type="match status" value="1"/>
</dbReference>
<evidence type="ECO:0000313" key="1">
    <source>
        <dbReference type="EMBL" id="EMI21377.1"/>
    </source>
</evidence>
<dbReference type="InterPro" id="IPR029058">
    <property type="entry name" value="AB_hydrolase_fold"/>
</dbReference>
<reference evidence="1 2" key="1">
    <citation type="journal article" date="2013" name="Mar. Genomics">
        <title>Expression of sulfatases in Rhodopirellula baltica and the diversity of sulfatases in the genus Rhodopirellula.</title>
        <authorList>
            <person name="Wegner C.E."/>
            <person name="Richter-Heitmann T."/>
            <person name="Klindworth A."/>
            <person name="Klockow C."/>
            <person name="Richter M."/>
            <person name="Achstetter T."/>
            <person name="Glockner F.O."/>
            <person name="Harder J."/>
        </authorList>
    </citation>
    <scope>NUCLEOTIDE SEQUENCE [LARGE SCALE GENOMIC DNA]</scope>
    <source>
        <strain evidence="1 2">SM1</strain>
    </source>
</reference>
<dbReference type="OrthoDB" id="332676at2"/>
<sequence length="110" mass="12269">MISFQPPAFQQHRLLRGGHLQTLATVTPPGKLGLTTEKHTVTLADGDAVVLHETRPGDWRDDGLSMLLVHGLSGCHARPLHDSLGKAIPRTRCACFPHRHAWLWRRVWTG</sequence>
<name>M5S153_9BACT</name>
<dbReference type="Proteomes" id="UP000011991">
    <property type="component" value="Unassembled WGS sequence"/>
</dbReference>
<protein>
    <recommendedName>
        <fullName evidence="3">Hydrolase</fullName>
    </recommendedName>
</protein>
<dbReference type="AlphaFoldDB" id="M5S153"/>
<organism evidence="1 2">
    <name type="scientific">Rhodopirellula maiorica SM1</name>
    <dbReference type="NCBI Taxonomy" id="1265738"/>
    <lineage>
        <taxon>Bacteria</taxon>
        <taxon>Pseudomonadati</taxon>
        <taxon>Planctomycetota</taxon>
        <taxon>Planctomycetia</taxon>
        <taxon>Pirellulales</taxon>
        <taxon>Pirellulaceae</taxon>
        <taxon>Novipirellula</taxon>
    </lineage>
</organism>
<evidence type="ECO:0000313" key="2">
    <source>
        <dbReference type="Proteomes" id="UP000011991"/>
    </source>
</evidence>
<dbReference type="PATRIC" id="fig|1265738.3.peg.1709"/>
<dbReference type="EMBL" id="ANOG01000253">
    <property type="protein sequence ID" value="EMI21377.1"/>
    <property type="molecule type" value="Genomic_DNA"/>
</dbReference>
<proteinExistence type="predicted"/>
<accession>M5S153</accession>
<evidence type="ECO:0008006" key="3">
    <source>
        <dbReference type="Google" id="ProtNLM"/>
    </source>
</evidence>